<dbReference type="InterPro" id="IPR029019">
    <property type="entry name" value="HEX_eukaryotic_N"/>
</dbReference>
<dbReference type="GO" id="GO:0005764">
    <property type="term" value="C:lysosome"/>
    <property type="evidence" value="ECO:0007669"/>
    <property type="project" value="TreeGrafter"/>
</dbReference>
<dbReference type="Gene3D" id="3.20.20.80">
    <property type="entry name" value="Glycosidases"/>
    <property type="match status" value="1"/>
</dbReference>
<dbReference type="PANTHER" id="PTHR22600:SF54">
    <property type="entry name" value="BETA-HEXOSAMINIDASE SUBUNIT A1-RELATED"/>
    <property type="match status" value="1"/>
</dbReference>
<evidence type="ECO:0000256" key="2">
    <source>
        <dbReference type="ARBA" id="ARBA00006285"/>
    </source>
</evidence>
<evidence type="ECO:0000259" key="10">
    <source>
        <dbReference type="Pfam" id="PF00728"/>
    </source>
</evidence>
<evidence type="ECO:0000256" key="5">
    <source>
        <dbReference type="ARBA" id="ARBA00023180"/>
    </source>
</evidence>
<name>A0A0L0DT36_THETB</name>
<dbReference type="EMBL" id="GL349439">
    <property type="protein sequence ID" value="KNC55514.1"/>
    <property type="molecule type" value="Genomic_DNA"/>
</dbReference>
<organism evidence="12 13">
    <name type="scientific">Thecamonas trahens ATCC 50062</name>
    <dbReference type="NCBI Taxonomy" id="461836"/>
    <lineage>
        <taxon>Eukaryota</taxon>
        <taxon>Apusozoa</taxon>
        <taxon>Apusomonadida</taxon>
        <taxon>Apusomonadidae</taxon>
        <taxon>Thecamonas</taxon>
    </lineage>
</organism>
<dbReference type="SUPFAM" id="SSF51445">
    <property type="entry name" value="(Trans)glycosidases"/>
    <property type="match status" value="1"/>
</dbReference>
<dbReference type="InterPro" id="IPR017853">
    <property type="entry name" value="GH"/>
</dbReference>
<evidence type="ECO:0000256" key="9">
    <source>
        <dbReference type="SAM" id="SignalP"/>
    </source>
</evidence>
<dbReference type="InterPro" id="IPR015883">
    <property type="entry name" value="Glyco_hydro_20_cat"/>
</dbReference>
<evidence type="ECO:0000256" key="1">
    <source>
        <dbReference type="ARBA" id="ARBA00001231"/>
    </source>
</evidence>
<dbReference type="FunFam" id="3.20.20.80:FF:000063">
    <property type="entry name" value="Beta-hexosaminidase"/>
    <property type="match status" value="1"/>
</dbReference>
<dbReference type="GO" id="GO:0004563">
    <property type="term" value="F:beta-N-acetylhexosaminidase activity"/>
    <property type="evidence" value="ECO:0007669"/>
    <property type="project" value="UniProtKB-EC"/>
</dbReference>
<evidence type="ECO:0000313" key="13">
    <source>
        <dbReference type="Proteomes" id="UP000054408"/>
    </source>
</evidence>
<sequence>MTPMSTTGLVVVVLAATVALLAPPSMASVTTLWPQPQNVRSGTDSGVTLAKESFKMVAAPGCVSSALLSGAMERYMDIVFDFGAGGAAAVGAEAPGSDFSTLSVLEVCVASSDESLGLETDETYKLEIDGSATASLQAESVYGAMRGLETFAQLVEYGYTNDSYAIAATPITIGDSPAYPWRGLLVDTARHYMPADFLLHVLDAMAANKLNVLHWHIVDAQSFGFVVAEYPELSKYGAWHPTAIFTQAEIAAVVAHGKSLGIRVVPEFDGPGHAAAWGAAPDLFDVVAHCPAYEHNINNIPLNPASNVTFDVLAAVYQAAAKVFTDDFLHIGGDEVVQGCWTDDPTIAAWMREHNLNTIQVYQLFENAMHAIARTPAVNKSVVVWEEVFDNALHIPMNTIVEVWKSASVLKDVLGAGYRGLLAAPFYLDKQIPGLGQGENVPTTSYEWVDTWKSFYGVDMTANLTSAEAKLLLGGEGAMWAEQVMDTNFDSRVWPRNSAVAERLWSSPLVNDPVAATPRLNAQSCRMQRRGIMCGPVAPSFCLLPSDVNRHPLSA</sequence>
<dbReference type="RefSeq" id="XP_013761292.1">
    <property type="nucleotide sequence ID" value="XM_013905838.1"/>
</dbReference>
<feature type="active site" description="Proton donor" evidence="8">
    <location>
        <position position="335"/>
    </location>
</feature>
<dbReference type="eggNOG" id="KOG2499">
    <property type="taxonomic scope" value="Eukaryota"/>
</dbReference>
<keyword evidence="6 7" id="KW-0326">Glycosidase</keyword>
<dbReference type="CDD" id="cd06562">
    <property type="entry name" value="GH20_HexA_HexB-like"/>
    <property type="match status" value="1"/>
</dbReference>
<evidence type="ECO:0000256" key="7">
    <source>
        <dbReference type="PIRNR" id="PIRNR001093"/>
    </source>
</evidence>
<dbReference type="Pfam" id="PF14845">
    <property type="entry name" value="Glycohydro_20b2"/>
    <property type="match status" value="1"/>
</dbReference>
<evidence type="ECO:0000259" key="11">
    <source>
        <dbReference type="Pfam" id="PF14845"/>
    </source>
</evidence>
<dbReference type="EC" id="3.2.1.52" evidence="7"/>
<evidence type="ECO:0000256" key="6">
    <source>
        <dbReference type="ARBA" id="ARBA00023295"/>
    </source>
</evidence>
<feature type="chain" id="PRO_5005537756" description="Beta-hexosaminidase" evidence="9">
    <location>
        <begin position="28"/>
        <end position="555"/>
    </location>
</feature>
<evidence type="ECO:0000256" key="3">
    <source>
        <dbReference type="ARBA" id="ARBA00022729"/>
    </source>
</evidence>
<comment type="catalytic activity">
    <reaction evidence="1 7">
        <text>Hydrolysis of terminal non-reducing N-acetyl-D-hexosamine residues in N-acetyl-beta-D-hexosaminides.</text>
        <dbReference type="EC" id="3.2.1.52"/>
    </reaction>
</comment>
<gene>
    <name evidence="12" type="ORF">AMSG_01779</name>
</gene>
<evidence type="ECO:0000256" key="8">
    <source>
        <dbReference type="PIRSR" id="PIRSR001093-1"/>
    </source>
</evidence>
<keyword evidence="3 9" id="KW-0732">Signal</keyword>
<keyword evidence="13" id="KW-1185">Reference proteome</keyword>
<comment type="similarity">
    <text evidence="2 7">Belongs to the glycosyl hydrolase 20 family.</text>
</comment>
<dbReference type="PRINTS" id="PR00738">
    <property type="entry name" value="GLHYDRLASE20"/>
</dbReference>
<keyword evidence="5" id="KW-0325">Glycoprotein</keyword>
<proteinExistence type="inferred from homology"/>
<dbReference type="GeneID" id="25561510"/>
<feature type="signal peptide" evidence="9">
    <location>
        <begin position="1"/>
        <end position="27"/>
    </location>
</feature>
<accession>A0A0L0DT36</accession>
<feature type="domain" description="Beta-hexosaminidase eukaryotic type N-terminal" evidence="11">
    <location>
        <begin position="32"/>
        <end position="154"/>
    </location>
</feature>
<dbReference type="OrthoDB" id="428480at2759"/>
<dbReference type="InterPro" id="IPR025705">
    <property type="entry name" value="Beta_hexosaminidase_sua/sub"/>
</dbReference>
<dbReference type="GO" id="GO:0016020">
    <property type="term" value="C:membrane"/>
    <property type="evidence" value="ECO:0007669"/>
    <property type="project" value="TreeGrafter"/>
</dbReference>
<dbReference type="Proteomes" id="UP000054408">
    <property type="component" value="Unassembled WGS sequence"/>
</dbReference>
<dbReference type="OMA" id="GHDVVMC"/>
<reference evidence="12 13" key="1">
    <citation type="submission" date="2010-05" db="EMBL/GenBank/DDBJ databases">
        <title>The Genome Sequence of Thecamonas trahens ATCC 50062.</title>
        <authorList>
            <consortium name="The Broad Institute Genome Sequencing Platform"/>
            <person name="Russ C."/>
            <person name="Cuomo C."/>
            <person name="Shea T."/>
            <person name="Young S.K."/>
            <person name="Zeng Q."/>
            <person name="Koehrsen M."/>
            <person name="Haas B."/>
            <person name="Borodovsky M."/>
            <person name="Guigo R."/>
            <person name="Alvarado L."/>
            <person name="Berlin A."/>
            <person name="Bochicchio J."/>
            <person name="Borenstein D."/>
            <person name="Chapman S."/>
            <person name="Chen Z."/>
            <person name="Freedman E."/>
            <person name="Gellesch M."/>
            <person name="Goldberg J."/>
            <person name="Griggs A."/>
            <person name="Gujja S."/>
            <person name="Heilman E."/>
            <person name="Heiman D."/>
            <person name="Hepburn T."/>
            <person name="Howarth C."/>
            <person name="Jen D."/>
            <person name="Larson L."/>
            <person name="Mehta T."/>
            <person name="Park D."/>
            <person name="Pearson M."/>
            <person name="Roberts A."/>
            <person name="Saif S."/>
            <person name="Shenoy N."/>
            <person name="Sisk P."/>
            <person name="Stolte C."/>
            <person name="Sykes S."/>
            <person name="Thomson T."/>
            <person name="Walk T."/>
            <person name="White J."/>
            <person name="Yandava C."/>
            <person name="Burger G."/>
            <person name="Gray M.W."/>
            <person name="Holland P.W.H."/>
            <person name="King N."/>
            <person name="Lang F.B.F."/>
            <person name="Roger A.J."/>
            <person name="Ruiz-Trillo I."/>
            <person name="Lander E."/>
            <person name="Nusbaum C."/>
        </authorList>
    </citation>
    <scope>NUCLEOTIDE SEQUENCE [LARGE SCALE GENOMIC DNA]</scope>
    <source>
        <strain evidence="12 13">ATCC 50062</strain>
    </source>
</reference>
<dbReference type="GO" id="GO:0030203">
    <property type="term" value="P:glycosaminoglycan metabolic process"/>
    <property type="evidence" value="ECO:0007669"/>
    <property type="project" value="TreeGrafter"/>
</dbReference>
<dbReference type="PANTHER" id="PTHR22600">
    <property type="entry name" value="BETA-HEXOSAMINIDASE"/>
    <property type="match status" value="1"/>
</dbReference>
<dbReference type="SUPFAM" id="SSF55545">
    <property type="entry name" value="beta-N-acetylhexosaminidase-like domain"/>
    <property type="match status" value="1"/>
</dbReference>
<evidence type="ECO:0000313" key="12">
    <source>
        <dbReference type="EMBL" id="KNC55514.1"/>
    </source>
</evidence>
<dbReference type="Pfam" id="PF00728">
    <property type="entry name" value="Glyco_hydro_20"/>
    <property type="match status" value="1"/>
</dbReference>
<keyword evidence="4 7" id="KW-0378">Hydrolase</keyword>
<feature type="domain" description="Glycoside hydrolase family 20 catalytic" evidence="10">
    <location>
        <begin position="179"/>
        <end position="507"/>
    </location>
</feature>
<evidence type="ECO:0000256" key="4">
    <source>
        <dbReference type="ARBA" id="ARBA00022801"/>
    </source>
</evidence>
<dbReference type="STRING" id="461836.A0A0L0DT36"/>
<dbReference type="Gene3D" id="3.30.379.10">
    <property type="entry name" value="Chitobiase/beta-hexosaminidase domain 2-like"/>
    <property type="match status" value="1"/>
</dbReference>
<dbReference type="AlphaFoldDB" id="A0A0L0DT36"/>
<dbReference type="InterPro" id="IPR029018">
    <property type="entry name" value="Hex-like_dom2"/>
</dbReference>
<dbReference type="PIRSF" id="PIRSF001093">
    <property type="entry name" value="B-hxosamndse_ab_euk"/>
    <property type="match status" value="1"/>
</dbReference>
<protein>
    <recommendedName>
        <fullName evidence="7">Beta-hexosaminidase</fullName>
        <ecNumber evidence="7">3.2.1.52</ecNumber>
    </recommendedName>
</protein>
<dbReference type="GO" id="GO:0005975">
    <property type="term" value="P:carbohydrate metabolic process"/>
    <property type="evidence" value="ECO:0007669"/>
    <property type="project" value="InterPro"/>
</dbReference>